<name>A8BN84_PLAAC</name>
<organism evidence="3">
    <name type="scientific">Platanus acerifolia</name>
    <name type="common">London plane tree</name>
    <dbReference type="NCBI Taxonomy" id="140101"/>
    <lineage>
        <taxon>Eukaryota</taxon>
        <taxon>Viridiplantae</taxon>
        <taxon>Streptophyta</taxon>
        <taxon>Embryophyta</taxon>
        <taxon>Tracheophyta</taxon>
        <taxon>Spermatophyta</taxon>
        <taxon>Magnoliopsida</taxon>
        <taxon>Proteales</taxon>
        <taxon>Platanaceae</taxon>
        <taxon>Platanus</taxon>
    </lineage>
</organism>
<dbReference type="PANTHER" id="PTHR33463:SF220">
    <property type="entry name" value="NB-ARC DOMAIN-CONTAINING PROTEIN"/>
    <property type="match status" value="1"/>
</dbReference>
<dbReference type="SUPFAM" id="SSF52540">
    <property type="entry name" value="P-loop containing nucleoside triphosphate hydrolases"/>
    <property type="match status" value="1"/>
</dbReference>
<proteinExistence type="predicted"/>
<feature type="non-terminal residue" evidence="3">
    <location>
        <position position="162"/>
    </location>
</feature>
<feature type="domain" description="NB-ARC" evidence="2">
    <location>
        <begin position="1"/>
        <end position="141"/>
    </location>
</feature>
<evidence type="ECO:0000313" key="3">
    <source>
        <dbReference type="EMBL" id="ABV30823.1"/>
    </source>
</evidence>
<sequence>LMKKINNEFLKRTHEFDVIIWVVVSKPLNVPKIRKDIAIRLGLVKHGKDAKGLVEDVKVDARQIFEALMRKKFVLLLDDMWERLDLEIVGIPTPDNQNRSKILFSTRSEAVCGDMDADKRIKVECLNWDEAWNLFQKKVGGEALNSHPEIPRLAQVVAKECA</sequence>
<dbReference type="InterPro" id="IPR002182">
    <property type="entry name" value="NB-ARC"/>
</dbReference>
<accession>A8BN84</accession>
<dbReference type="EMBL" id="EF653054">
    <property type="protein sequence ID" value="ABV30823.1"/>
    <property type="molecule type" value="Genomic_DNA"/>
</dbReference>
<dbReference type="FunFam" id="3.40.50.300:FF:001091">
    <property type="entry name" value="Probable disease resistance protein At1g61300"/>
    <property type="match status" value="1"/>
</dbReference>
<feature type="non-terminal residue" evidence="3">
    <location>
        <position position="1"/>
    </location>
</feature>
<protein>
    <submittedName>
        <fullName evidence="3">NBS-containing resistance-like protein</fullName>
    </submittedName>
</protein>
<dbReference type="InterPro" id="IPR027417">
    <property type="entry name" value="P-loop_NTPase"/>
</dbReference>
<evidence type="ECO:0000259" key="2">
    <source>
        <dbReference type="Pfam" id="PF00931"/>
    </source>
</evidence>
<evidence type="ECO:0000256" key="1">
    <source>
        <dbReference type="ARBA" id="ARBA00022821"/>
    </source>
</evidence>
<dbReference type="AlphaFoldDB" id="A8BN84"/>
<reference evidence="3" key="1">
    <citation type="submission" date="2007-06" db="EMBL/GenBank/DDBJ databases">
        <authorList>
            <person name="Pilotti M."/>
            <person name="Brunetti A."/>
            <person name="Lumia V."/>
            <person name="Tizzani L."/>
            <person name="Gervasi F."/>
        </authorList>
    </citation>
    <scope>NUCLEOTIDE SEQUENCE</scope>
    <source>
        <strain evidence="3">F14R2.13</strain>
    </source>
</reference>
<dbReference type="GO" id="GO:0006952">
    <property type="term" value="P:defense response"/>
    <property type="evidence" value="ECO:0007669"/>
    <property type="project" value="UniProtKB-KW"/>
</dbReference>
<dbReference type="Pfam" id="PF00931">
    <property type="entry name" value="NB-ARC"/>
    <property type="match status" value="1"/>
</dbReference>
<dbReference type="Gene3D" id="3.40.50.300">
    <property type="entry name" value="P-loop containing nucleotide triphosphate hydrolases"/>
    <property type="match status" value="1"/>
</dbReference>
<dbReference type="GO" id="GO:0043531">
    <property type="term" value="F:ADP binding"/>
    <property type="evidence" value="ECO:0007669"/>
    <property type="project" value="InterPro"/>
</dbReference>
<keyword evidence="1" id="KW-0611">Plant defense</keyword>
<dbReference type="PANTHER" id="PTHR33463">
    <property type="entry name" value="NB-ARC DOMAIN-CONTAINING PROTEIN-RELATED"/>
    <property type="match status" value="1"/>
</dbReference>
<dbReference type="InterPro" id="IPR050905">
    <property type="entry name" value="Plant_NBS-LRR"/>
</dbReference>